<comment type="caution">
    <text evidence="2">The sequence shown here is derived from an EMBL/GenBank/DDBJ whole genome shotgun (WGS) entry which is preliminary data.</text>
</comment>
<gene>
    <name evidence="2" type="ORF">ACFQ4O_17215</name>
</gene>
<dbReference type="InterPro" id="IPR021744">
    <property type="entry name" value="CbiG_N"/>
</dbReference>
<accession>A0ABW3ZBP9</accession>
<organism evidence="2 3">
    <name type="scientific">Methylopila musalis</name>
    <dbReference type="NCBI Taxonomy" id="1134781"/>
    <lineage>
        <taxon>Bacteria</taxon>
        <taxon>Pseudomonadati</taxon>
        <taxon>Pseudomonadota</taxon>
        <taxon>Alphaproteobacteria</taxon>
        <taxon>Hyphomicrobiales</taxon>
        <taxon>Methylopilaceae</taxon>
        <taxon>Methylopila</taxon>
    </lineage>
</organism>
<proteinExistence type="predicted"/>
<feature type="non-terminal residue" evidence="2">
    <location>
        <position position="112"/>
    </location>
</feature>
<dbReference type="InterPro" id="IPR051810">
    <property type="entry name" value="Precorrin_MeTrfase"/>
</dbReference>
<dbReference type="EMBL" id="JBHTMX010000323">
    <property type="protein sequence ID" value="MFD1333747.1"/>
    <property type="molecule type" value="Genomic_DNA"/>
</dbReference>
<evidence type="ECO:0000313" key="2">
    <source>
        <dbReference type="EMBL" id="MFD1333747.1"/>
    </source>
</evidence>
<dbReference type="Proteomes" id="UP001597171">
    <property type="component" value="Unassembled WGS sequence"/>
</dbReference>
<dbReference type="PANTHER" id="PTHR47036">
    <property type="entry name" value="COBALT-FACTOR III C(17)-METHYLTRANSFERASE-RELATED"/>
    <property type="match status" value="1"/>
</dbReference>
<reference evidence="3" key="1">
    <citation type="journal article" date="2019" name="Int. J. Syst. Evol. Microbiol.">
        <title>The Global Catalogue of Microorganisms (GCM) 10K type strain sequencing project: providing services to taxonomists for standard genome sequencing and annotation.</title>
        <authorList>
            <consortium name="The Broad Institute Genomics Platform"/>
            <consortium name="The Broad Institute Genome Sequencing Center for Infectious Disease"/>
            <person name="Wu L."/>
            <person name="Ma J."/>
        </authorList>
    </citation>
    <scope>NUCLEOTIDE SEQUENCE [LARGE SCALE GENOMIC DNA]</scope>
    <source>
        <strain evidence="3">CCUG 61696</strain>
    </source>
</reference>
<evidence type="ECO:0000259" key="1">
    <source>
        <dbReference type="Pfam" id="PF11760"/>
    </source>
</evidence>
<dbReference type="InterPro" id="IPR038029">
    <property type="entry name" value="GbiG_N_sf"/>
</dbReference>
<dbReference type="SUPFAM" id="SSF159672">
    <property type="entry name" value="CbiG N-terminal domain-like"/>
    <property type="match status" value="1"/>
</dbReference>
<dbReference type="Gene3D" id="3.40.50.11220">
    <property type="match status" value="1"/>
</dbReference>
<dbReference type="PANTHER" id="PTHR47036:SF1">
    <property type="entry name" value="COBALT-FACTOR III C(17)-METHYLTRANSFERASE-RELATED"/>
    <property type="match status" value="1"/>
</dbReference>
<protein>
    <submittedName>
        <fullName evidence="2">Precorrin-3B C(17)-methyltransferase</fullName>
    </submittedName>
</protein>
<name>A0ABW3ZBP9_9HYPH</name>
<sequence>MTRPIVFAFNSSGAETARRVARAVGGETCGLDGRVTGLDSTFDDAASAVAEAFRAGRPILGVCAAGILIRLIAPLLVDKRAEPPVLAVSDDGAVVAPLIGGLVGADTLARTV</sequence>
<feature type="domain" description="Cobalamin synthesis G N-terminal" evidence="1">
    <location>
        <begin position="48"/>
        <end position="112"/>
    </location>
</feature>
<evidence type="ECO:0000313" key="3">
    <source>
        <dbReference type="Proteomes" id="UP001597171"/>
    </source>
</evidence>
<dbReference type="Pfam" id="PF11760">
    <property type="entry name" value="CbiG_N"/>
    <property type="match status" value="1"/>
</dbReference>
<keyword evidence="3" id="KW-1185">Reference proteome</keyword>